<dbReference type="RefSeq" id="WP_097379937.1">
    <property type="nucleotide sequence ID" value="NZ_NXNI01000001.1"/>
</dbReference>
<organism evidence="2 3">
    <name type="scientific">Natrinema ejinorense</name>
    <dbReference type="NCBI Taxonomy" id="373386"/>
    <lineage>
        <taxon>Archaea</taxon>
        <taxon>Methanobacteriati</taxon>
        <taxon>Methanobacteriota</taxon>
        <taxon>Stenosarchaea group</taxon>
        <taxon>Halobacteria</taxon>
        <taxon>Halobacteriales</taxon>
        <taxon>Natrialbaceae</taxon>
        <taxon>Natrinema</taxon>
    </lineage>
</organism>
<gene>
    <name evidence="2" type="ORF">CP557_10915</name>
</gene>
<feature type="compositionally biased region" description="Basic and acidic residues" evidence="1">
    <location>
        <begin position="8"/>
        <end position="24"/>
    </location>
</feature>
<reference evidence="2 3" key="1">
    <citation type="submission" date="2017-09" db="EMBL/GenBank/DDBJ databases">
        <title>Genome sequences of Natrinema ejinorence JCM 13890T.</title>
        <authorList>
            <person name="Roh S.W."/>
            <person name="Kim Y.B."/>
            <person name="Kim J.Y."/>
        </authorList>
    </citation>
    <scope>NUCLEOTIDE SEQUENCE [LARGE SCALE GENOMIC DNA]</scope>
    <source>
        <strain evidence="2 3">JCM 13890</strain>
    </source>
</reference>
<evidence type="ECO:0000313" key="2">
    <source>
        <dbReference type="EMBL" id="PCR90990.1"/>
    </source>
</evidence>
<accession>A0A2A5QVY9</accession>
<protein>
    <submittedName>
        <fullName evidence="2">Uncharacterized protein</fullName>
    </submittedName>
</protein>
<dbReference type="Proteomes" id="UP000219689">
    <property type="component" value="Unassembled WGS sequence"/>
</dbReference>
<dbReference type="AlphaFoldDB" id="A0A2A5QVY9"/>
<sequence>MSLIVEAADERTDRDEGGRSDARPSVEPPTTAHGQRRRIDVTDLDAAGLDEFVRTNVETDAVSLEHRGGRTYLLIAD</sequence>
<dbReference type="EMBL" id="NXNI01000001">
    <property type="protein sequence ID" value="PCR90990.1"/>
    <property type="molecule type" value="Genomic_DNA"/>
</dbReference>
<feature type="region of interest" description="Disordered" evidence="1">
    <location>
        <begin position="1"/>
        <end position="39"/>
    </location>
</feature>
<keyword evidence="3" id="KW-1185">Reference proteome</keyword>
<name>A0A2A5QVY9_9EURY</name>
<proteinExistence type="predicted"/>
<dbReference type="OrthoDB" id="204552at2157"/>
<evidence type="ECO:0000256" key="1">
    <source>
        <dbReference type="SAM" id="MobiDB-lite"/>
    </source>
</evidence>
<evidence type="ECO:0000313" key="3">
    <source>
        <dbReference type="Proteomes" id="UP000219689"/>
    </source>
</evidence>
<comment type="caution">
    <text evidence="2">The sequence shown here is derived from an EMBL/GenBank/DDBJ whole genome shotgun (WGS) entry which is preliminary data.</text>
</comment>